<dbReference type="Gene3D" id="3.40.50.2300">
    <property type="match status" value="1"/>
</dbReference>
<dbReference type="CDD" id="cd16345">
    <property type="entry name" value="LMWP_ArsC"/>
    <property type="match status" value="1"/>
</dbReference>
<dbReference type="Proteomes" id="UP001352263">
    <property type="component" value="Unassembled WGS sequence"/>
</dbReference>
<dbReference type="EMBL" id="JAWIIV010000001">
    <property type="protein sequence ID" value="MEC4717567.1"/>
    <property type="molecule type" value="Genomic_DNA"/>
</dbReference>
<gene>
    <name evidence="3" type="ORF">RY831_00225</name>
</gene>
<evidence type="ECO:0000313" key="3">
    <source>
        <dbReference type="EMBL" id="MEC4717567.1"/>
    </source>
</evidence>
<feature type="domain" description="Phosphotyrosine protein phosphatase I" evidence="2">
    <location>
        <begin position="6"/>
        <end position="144"/>
    </location>
</feature>
<name>A0ABU6J2N3_9BURK</name>
<sequence length="169" mass="18380">MTDKTFNVLFLCTGNSARSIMAEALVTAMGHGRFQGFSAGSKPGGKVNPFAVEQVKKTGYPVDNLRSKSWDEFAAPGAPHMDFIITVCDNAAGEVCPIWPGRPATAHWGFEDPAAVEGSDEDKRKAFEKIFKQIMARLNAFVSLPLNMLEQHAIQQEIKKIGDTPVTPA</sequence>
<dbReference type="GO" id="GO:0030612">
    <property type="term" value="F:arsenate reductase (thioredoxin) activity"/>
    <property type="evidence" value="ECO:0007669"/>
    <property type="project" value="UniProtKB-EC"/>
</dbReference>
<dbReference type="SUPFAM" id="SSF52788">
    <property type="entry name" value="Phosphotyrosine protein phosphatases I"/>
    <property type="match status" value="1"/>
</dbReference>
<accession>A0ABU6J2N3</accession>
<evidence type="ECO:0000259" key="2">
    <source>
        <dbReference type="SMART" id="SM00226"/>
    </source>
</evidence>
<reference evidence="3 4" key="1">
    <citation type="submission" date="2023-10" db="EMBL/GenBank/DDBJ databases">
        <title>Noviherbaspirillum sp. CPCC 100848 genome assembly.</title>
        <authorList>
            <person name="Li X.Y."/>
            <person name="Fang X.M."/>
        </authorList>
    </citation>
    <scope>NUCLEOTIDE SEQUENCE [LARGE SCALE GENOMIC DNA]</scope>
    <source>
        <strain evidence="3 4">CPCC 100848</strain>
    </source>
</reference>
<protein>
    <submittedName>
        <fullName evidence="3">Arsenate reductase ArsC</fullName>
        <ecNumber evidence="3">1.20.4.4</ecNumber>
    </submittedName>
</protein>
<dbReference type="RefSeq" id="WP_326504324.1">
    <property type="nucleotide sequence ID" value="NZ_JAWIIV010000001.1"/>
</dbReference>
<evidence type="ECO:0000313" key="4">
    <source>
        <dbReference type="Proteomes" id="UP001352263"/>
    </source>
</evidence>
<dbReference type="PANTHER" id="PTHR43428">
    <property type="entry name" value="ARSENATE REDUCTASE"/>
    <property type="match status" value="1"/>
</dbReference>
<comment type="caution">
    <text evidence="3">The sequence shown here is derived from an EMBL/GenBank/DDBJ whole genome shotgun (WGS) entry which is preliminary data.</text>
</comment>
<proteinExistence type="predicted"/>
<evidence type="ECO:0000256" key="1">
    <source>
        <dbReference type="ARBA" id="ARBA00022849"/>
    </source>
</evidence>
<dbReference type="InterPro" id="IPR023485">
    <property type="entry name" value="Ptyr_pPase"/>
</dbReference>
<dbReference type="PANTHER" id="PTHR43428:SF1">
    <property type="entry name" value="ARSENATE REDUCTASE"/>
    <property type="match status" value="1"/>
</dbReference>
<dbReference type="InterPro" id="IPR036196">
    <property type="entry name" value="Ptyr_pPase_sf"/>
</dbReference>
<dbReference type="EC" id="1.20.4.4" evidence="3"/>
<keyword evidence="1" id="KW-0059">Arsenical resistance</keyword>
<keyword evidence="3" id="KW-0560">Oxidoreductase</keyword>
<dbReference type="SMART" id="SM00226">
    <property type="entry name" value="LMWPc"/>
    <property type="match status" value="1"/>
</dbReference>
<organism evidence="3 4">
    <name type="scientific">Noviherbaspirillum album</name>
    <dbReference type="NCBI Taxonomy" id="3080276"/>
    <lineage>
        <taxon>Bacteria</taxon>
        <taxon>Pseudomonadati</taxon>
        <taxon>Pseudomonadota</taxon>
        <taxon>Betaproteobacteria</taxon>
        <taxon>Burkholderiales</taxon>
        <taxon>Oxalobacteraceae</taxon>
        <taxon>Noviherbaspirillum</taxon>
    </lineage>
</organism>
<dbReference type="Pfam" id="PF01451">
    <property type="entry name" value="LMWPc"/>
    <property type="match status" value="1"/>
</dbReference>
<keyword evidence="4" id="KW-1185">Reference proteome</keyword>